<dbReference type="PROSITE" id="PS50995">
    <property type="entry name" value="HTH_MARR_2"/>
    <property type="match status" value="1"/>
</dbReference>
<dbReference type="PANTHER" id="PTHR42756">
    <property type="entry name" value="TRANSCRIPTIONAL REGULATOR, MARR"/>
    <property type="match status" value="1"/>
</dbReference>
<dbReference type="InterPro" id="IPR036388">
    <property type="entry name" value="WH-like_DNA-bd_sf"/>
</dbReference>
<evidence type="ECO:0000256" key="1">
    <source>
        <dbReference type="ARBA" id="ARBA00023015"/>
    </source>
</evidence>
<sequence>MIEPKADVALAELPGYLLRRAASVMMTEFATRLAPLDLRISELTVLFVAGSDDQLTSSDIGQVAGIKRANMPKLLDPLEQQGLIRREPLDGRRSAIILTDKGQTRLNEARKVITEFEADLLATVPARHRNHLVPALDALRNYGKG</sequence>
<dbReference type="InterPro" id="IPR036390">
    <property type="entry name" value="WH_DNA-bd_sf"/>
</dbReference>
<dbReference type="Proteomes" id="UP001484535">
    <property type="component" value="Unassembled WGS sequence"/>
</dbReference>
<dbReference type="EMBL" id="JBDLBR010000001">
    <property type="protein sequence ID" value="MEN7535640.1"/>
    <property type="molecule type" value="Genomic_DNA"/>
</dbReference>
<dbReference type="Pfam" id="PF12802">
    <property type="entry name" value="MarR_2"/>
    <property type="match status" value="1"/>
</dbReference>
<keyword evidence="6" id="KW-1185">Reference proteome</keyword>
<evidence type="ECO:0000313" key="5">
    <source>
        <dbReference type="EMBL" id="MEN7535640.1"/>
    </source>
</evidence>
<keyword evidence="3" id="KW-0804">Transcription</keyword>
<evidence type="ECO:0000256" key="3">
    <source>
        <dbReference type="ARBA" id="ARBA00023163"/>
    </source>
</evidence>
<keyword evidence="1" id="KW-0805">Transcription regulation</keyword>
<dbReference type="SMART" id="SM00347">
    <property type="entry name" value="HTH_MARR"/>
    <property type="match status" value="1"/>
</dbReference>
<dbReference type="PANTHER" id="PTHR42756:SF1">
    <property type="entry name" value="TRANSCRIPTIONAL REPRESSOR OF EMRAB OPERON"/>
    <property type="match status" value="1"/>
</dbReference>
<dbReference type="SUPFAM" id="SSF46785">
    <property type="entry name" value="Winged helix' DNA-binding domain"/>
    <property type="match status" value="1"/>
</dbReference>
<dbReference type="RefSeq" id="WP_346783103.1">
    <property type="nucleotide sequence ID" value="NZ_JBDLBR010000001.1"/>
</dbReference>
<name>A0ABV0CV97_9SPHN</name>
<keyword evidence="2" id="KW-0238">DNA-binding</keyword>
<organism evidence="5 6">
    <name type="scientific">Aurantiacibacter flavus</name>
    <dbReference type="NCBI Taxonomy" id="3145232"/>
    <lineage>
        <taxon>Bacteria</taxon>
        <taxon>Pseudomonadati</taxon>
        <taxon>Pseudomonadota</taxon>
        <taxon>Alphaproteobacteria</taxon>
        <taxon>Sphingomonadales</taxon>
        <taxon>Erythrobacteraceae</taxon>
        <taxon>Aurantiacibacter</taxon>
    </lineage>
</organism>
<dbReference type="InterPro" id="IPR000835">
    <property type="entry name" value="HTH_MarR-typ"/>
</dbReference>
<reference evidence="5 6" key="1">
    <citation type="submission" date="2024-05" db="EMBL/GenBank/DDBJ databases">
        <authorList>
            <person name="Park S."/>
        </authorList>
    </citation>
    <scope>NUCLEOTIDE SEQUENCE [LARGE SCALE GENOMIC DNA]</scope>
    <source>
        <strain evidence="5 6">DGU5</strain>
    </source>
</reference>
<dbReference type="Gene3D" id="1.10.10.10">
    <property type="entry name" value="Winged helix-like DNA-binding domain superfamily/Winged helix DNA-binding domain"/>
    <property type="match status" value="1"/>
</dbReference>
<accession>A0ABV0CV97</accession>
<protein>
    <submittedName>
        <fullName evidence="5">MarR family transcriptional regulator</fullName>
    </submittedName>
</protein>
<gene>
    <name evidence="5" type="ORF">ABDJ38_00450</name>
</gene>
<evidence type="ECO:0000259" key="4">
    <source>
        <dbReference type="PROSITE" id="PS50995"/>
    </source>
</evidence>
<proteinExistence type="predicted"/>
<evidence type="ECO:0000256" key="2">
    <source>
        <dbReference type="ARBA" id="ARBA00023125"/>
    </source>
</evidence>
<comment type="caution">
    <text evidence="5">The sequence shown here is derived from an EMBL/GenBank/DDBJ whole genome shotgun (WGS) entry which is preliminary data.</text>
</comment>
<evidence type="ECO:0000313" key="6">
    <source>
        <dbReference type="Proteomes" id="UP001484535"/>
    </source>
</evidence>
<feature type="domain" description="HTH marR-type" evidence="4">
    <location>
        <begin position="11"/>
        <end position="141"/>
    </location>
</feature>